<dbReference type="AlphaFoldDB" id="A0A5E7LZN7"/>
<dbReference type="PANTHER" id="PTHR35936">
    <property type="entry name" value="MEMBRANE-BOUND LYTIC MUREIN TRANSGLYCOSYLASE F"/>
    <property type="match status" value="1"/>
</dbReference>
<keyword evidence="2" id="KW-0732">Signal</keyword>
<dbReference type="Gene3D" id="3.40.190.10">
    <property type="entry name" value="Periplasmic binding protein-like II"/>
    <property type="match status" value="2"/>
</dbReference>
<protein>
    <submittedName>
        <fullName evidence="4">Membrane-bound lytic murein transglycosylase F</fullName>
    </submittedName>
</protein>
<dbReference type="PANTHER" id="PTHR35936:SF19">
    <property type="entry name" value="AMINO-ACID-BINDING PROTEIN YXEM-RELATED"/>
    <property type="match status" value="1"/>
</dbReference>
<proteinExistence type="inferred from homology"/>
<dbReference type="SUPFAM" id="SSF53850">
    <property type="entry name" value="Periplasmic binding protein-like II"/>
    <property type="match status" value="1"/>
</dbReference>
<dbReference type="Proteomes" id="UP000349468">
    <property type="component" value="Unassembled WGS sequence"/>
</dbReference>
<evidence type="ECO:0000313" key="5">
    <source>
        <dbReference type="Proteomes" id="UP000349468"/>
    </source>
</evidence>
<accession>A0A5E7LZN7</accession>
<dbReference type="PROSITE" id="PS50943">
    <property type="entry name" value="HTH_CROC1"/>
    <property type="match status" value="1"/>
</dbReference>
<evidence type="ECO:0000256" key="1">
    <source>
        <dbReference type="ARBA" id="ARBA00010333"/>
    </source>
</evidence>
<dbReference type="InterPro" id="IPR001638">
    <property type="entry name" value="Solute-binding_3/MltF_N"/>
</dbReference>
<dbReference type="Pfam" id="PF00497">
    <property type="entry name" value="SBP_bac_3"/>
    <property type="match status" value="1"/>
</dbReference>
<evidence type="ECO:0000259" key="3">
    <source>
        <dbReference type="PROSITE" id="PS50943"/>
    </source>
</evidence>
<comment type="similarity">
    <text evidence="1">Belongs to the bacterial solute-binding protein 3 family.</text>
</comment>
<dbReference type="EMBL" id="CABVIK010000012">
    <property type="protein sequence ID" value="VVP19800.1"/>
    <property type="molecule type" value="Genomic_DNA"/>
</dbReference>
<gene>
    <name evidence="4" type="primary">mltF_4</name>
    <name evidence="4" type="ORF">PS870_03761</name>
</gene>
<sequence>MRKHNNGRSHNERPFSSWIAAGKLFHYTPLFLTHPDKSPPKMKTIKCTMMLGGLLALSFGAQAQDGPSHLDSIIQQNQLRVCTTGDYKPYTSKAENGEYSGIDIAMARTLADSLGVKVEWVQTTWKTLMPDMLAGKCDIGVGGISVTLERQKKAFFSTTLDVDGKIPLVRCEDQALYQTVEQINQPSVRLVEPAGGTNEAFVHAFLPKAQLSLHDNVTIFQELLDKRADVMITDASEALYQQKLKPGLCAVNPSQFMQYGEKAYLLPRDDMTWKLYVDQWLHLAKVTGNYQKVLSEWIATPAPK</sequence>
<name>A0A5E7LZN7_PSEFL</name>
<organism evidence="4 5">
    <name type="scientific">Pseudomonas fluorescens</name>
    <dbReference type="NCBI Taxonomy" id="294"/>
    <lineage>
        <taxon>Bacteria</taxon>
        <taxon>Pseudomonadati</taxon>
        <taxon>Pseudomonadota</taxon>
        <taxon>Gammaproteobacteria</taxon>
        <taxon>Pseudomonadales</taxon>
        <taxon>Pseudomonadaceae</taxon>
        <taxon>Pseudomonas</taxon>
    </lineage>
</organism>
<feature type="domain" description="HTH cro/C1-type" evidence="3">
    <location>
        <begin position="92"/>
        <end position="121"/>
    </location>
</feature>
<dbReference type="InterPro" id="IPR001387">
    <property type="entry name" value="Cro/C1-type_HTH"/>
</dbReference>
<reference evidence="4 5" key="1">
    <citation type="submission" date="2019-09" db="EMBL/GenBank/DDBJ databases">
        <authorList>
            <person name="Chandra G."/>
            <person name="Truman W A."/>
        </authorList>
    </citation>
    <scope>NUCLEOTIDE SEQUENCE [LARGE SCALE GENOMIC DNA]</scope>
    <source>
        <strain evidence="4">PS870</strain>
    </source>
</reference>
<dbReference type="SMART" id="SM00062">
    <property type="entry name" value="PBPb"/>
    <property type="match status" value="1"/>
</dbReference>
<evidence type="ECO:0000256" key="2">
    <source>
        <dbReference type="ARBA" id="ARBA00022729"/>
    </source>
</evidence>
<evidence type="ECO:0000313" key="4">
    <source>
        <dbReference type="EMBL" id="VVP19800.1"/>
    </source>
</evidence>